<accession>A0A9N8YP57</accession>
<dbReference type="GO" id="GO:0008690">
    <property type="term" value="F:3-deoxy-manno-octulosonate cytidylyltransferase activity"/>
    <property type="evidence" value="ECO:0007669"/>
    <property type="project" value="TreeGrafter"/>
</dbReference>
<gene>
    <name evidence="3" type="ORF">ALEPTO_LOCUS13</name>
</gene>
<evidence type="ECO:0000313" key="4">
    <source>
        <dbReference type="Proteomes" id="UP000789508"/>
    </source>
</evidence>
<dbReference type="InterPro" id="IPR029044">
    <property type="entry name" value="Nucleotide-diphossugar_trans"/>
</dbReference>
<dbReference type="OrthoDB" id="10262032at2759"/>
<sequence>MKATRLPGKPLLDVGGKSIIQIVCENARKYIMGDLYVAAGDKEIVDECEKIGVNTILTDPALPSGTDRIAAALKQIDPTGENYDIVVNFQGDGLNVDPRVNLPLIKMVEKGDCDIATCGMIFKTKEDSENPANVKIVMGLREGETEGRALYFTRAVCPFTRDPEKVKNKDLYHHIGVYAYKAASLQKMVSLPVGVLEERESLEQLRALEAGMIIRVRIIAQEEMKLIQEAPADVNTPEELAEARKYINLIEIPPK</sequence>
<dbReference type="PANTHER" id="PTHR42866">
    <property type="entry name" value="3-DEOXY-MANNO-OCTULOSONATE CYTIDYLYLTRANSFERASE"/>
    <property type="match status" value="1"/>
</dbReference>
<evidence type="ECO:0000256" key="2">
    <source>
        <dbReference type="ARBA" id="ARBA00022695"/>
    </source>
</evidence>
<name>A0A9N8YP57_9GLOM</name>
<dbReference type="SUPFAM" id="SSF53448">
    <property type="entry name" value="Nucleotide-diphospho-sugar transferases"/>
    <property type="match status" value="1"/>
</dbReference>
<dbReference type="AlphaFoldDB" id="A0A9N8YP57"/>
<dbReference type="Proteomes" id="UP000789508">
    <property type="component" value="Unassembled WGS sequence"/>
</dbReference>
<evidence type="ECO:0000256" key="1">
    <source>
        <dbReference type="ARBA" id="ARBA00022679"/>
    </source>
</evidence>
<dbReference type="Pfam" id="PF02348">
    <property type="entry name" value="CTP_transf_3"/>
    <property type="match status" value="1"/>
</dbReference>
<evidence type="ECO:0000313" key="3">
    <source>
        <dbReference type="EMBL" id="CAG8437362.1"/>
    </source>
</evidence>
<organism evidence="3 4">
    <name type="scientific">Ambispora leptoticha</name>
    <dbReference type="NCBI Taxonomy" id="144679"/>
    <lineage>
        <taxon>Eukaryota</taxon>
        <taxon>Fungi</taxon>
        <taxon>Fungi incertae sedis</taxon>
        <taxon>Mucoromycota</taxon>
        <taxon>Glomeromycotina</taxon>
        <taxon>Glomeromycetes</taxon>
        <taxon>Archaeosporales</taxon>
        <taxon>Ambisporaceae</taxon>
        <taxon>Ambispora</taxon>
    </lineage>
</organism>
<keyword evidence="2" id="KW-0548">Nucleotidyltransferase</keyword>
<dbReference type="NCBIfam" id="NF003952">
    <property type="entry name" value="PRK05450.1-5"/>
    <property type="match status" value="1"/>
</dbReference>
<comment type="caution">
    <text evidence="3">The sequence shown here is derived from an EMBL/GenBank/DDBJ whole genome shotgun (WGS) entry which is preliminary data.</text>
</comment>
<protein>
    <submittedName>
        <fullName evidence="3">6942_t:CDS:1</fullName>
    </submittedName>
</protein>
<keyword evidence="1" id="KW-0808">Transferase</keyword>
<keyword evidence="4" id="KW-1185">Reference proteome</keyword>
<dbReference type="GO" id="GO:0005829">
    <property type="term" value="C:cytosol"/>
    <property type="evidence" value="ECO:0007669"/>
    <property type="project" value="TreeGrafter"/>
</dbReference>
<dbReference type="PANTHER" id="PTHR42866:SF2">
    <property type="entry name" value="3-DEOXY-MANNO-OCTULOSONATE CYTIDYLYLTRANSFERASE, MITOCHONDRIAL"/>
    <property type="match status" value="1"/>
</dbReference>
<dbReference type="Gene3D" id="3.90.550.10">
    <property type="entry name" value="Spore Coat Polysaccharide Biosynthesis Protein SpsA, Chain A"/>
    <property type="match status" value="1"/>
</dbReference>
<reference evidence="3" key="1">
    <citation type="submission" date="2021-06" db="EMBL/GenBank/DDBJ databases">
        <authorList>
            <person name="Kallberg Y."/>
            <person name="Tangrot J."/>
            <person name="Rosling A."/>
        </authorList>
    </citation>
    <scope>NUCLEOTIDE SEQUENCE</scope>
    <source>
        <strain evidence="3">FL130A</strain>
    </source>
</reference>
<dbReference type="InterPro" id="IPR003329">
    <property type="entry name" value="Cytidylyl_trans"/>
</dbReference>
<proteinExistence type="predicted"/>
<dbReference type="EMBL" id="CAJVPS010000001">
    <property type="protein sequence ID" value="CAG8437362.1"/>
    <property type="molecule type" value="Genomic_DNA"/>
</dbReference>